<gene>
    <name evidence="1" type="ORF">clem_10060</name>
</gene>
<name>A0A222P400_9GAMM</name>
<reference evidence="2" key="1">
    <citation type="submission" date="2016-07" db="EMBL/GenBank/DDBJ databases">
        <authorList>
            <person name="Florea S."/>
            <person name="Webb J.S."/>
            <person name="Jaromczyk J."/>
            <person name="Schardl C.L."/>
        </authorList>
    </citation>
    <scope>NUCLEOTIDE SEQUENCE [LARGE SCALE GENOMIC DNA]</scope>
    <source>
        <strain evidence="2">CDC-D5610</strain>
    </source>
</reference>
<dbReference type="EMBL" id="CP016397">
    <property type="protein sequence ID" value="ASQ46561.1"/>
    <property type="molecule type" value="Genomic_DNA"/>
</dbReference>
<organism evidence="1 2">
    <name type="scientific">Legionella clemsonensis</name>
    <dbReference type="NCBI Taxonomy" id="1867846"/>
    <lineage>
        <taxon>Bacteria</taxon>
        <taxon>Pseudomonadati</taxon>
        <taxon>Pseudomonadota</taxon>
        <taxon>Gammaproteobacteria</taxon>
        <taxon>Legionellales</taxon>
        <taxon>Legionellaceae</taxon>
        <taxon>Legionella</taxon>
    </lineage>
</organism>
<evidence type="ECO:0000313" key="2">
    <source>
        <dbReference type="Proteomes" id="UP000201728"/>
    </source>
</evidence>
<proteinExistence type="predicted"/>
<dbReference type="Proteomes" id="UP000201728">
    <property type="component" value="Chromosome"/>
</dbReference>
<keyword evidence="2" id="KW-1185">Reference proteome</keyword>
<sequence>MILMATMLVLSLLSLLILSGLQTIFLYYQSSNQRAAKKEAFYDLEFYAQQLLSKQLAGKKYCLVPGQEANKIIQLVKAKGCSFRTNRQTYRYLLEELEPFPCLQTFKNKRRYSTKHWRITLLTKAPNKMFLQIRIARAVPLITCPLNRINYIPLGVLSWRYLTEF</sequence>
<accession>A0A222P400</accession>
<protein>
    <submittedName>
        <fullName evidence="1">Uncharacterized protein</fullName>
    </submittedName>
</protein>
<dbReference type="AlphaFoldDB" id="A0A222P400"/>
<dbReference type="KEGG" id="lcd:clem_10060"/>
<evidence type="ECO:0000313" key="1">
    <source>
        <dbReference type="EMBL" id="ASQ46561.1"/>
    </source>
</evidence>